<evidence type="ECO:0000313" key="1">
    <source>
        <dbReference type="EMBL" id="MCL1126514.1"/>
    </source>
</evidence>
<accession>A0ABT0LFN2</accession>
<gene>
    <name evidence="1" type="ORF">L2764_19000</name>
</gene>
<name>A0ABT0LFN2_9GAMM</name>
<comment type="caution">
    <text evidence="1">The sequence shown here is derived from an EMBL/GenBank/DDBJ whole genome shotgun (WGS) entry which is preliminary data.</text>
</comment>
<protein>
    <submittedName>
        <fullName evidence="1">DUF1842 domain-containing protein</fullName>
    </submittedName>
</protein>
<dbReference type="EMBL" id="JAKIKS010000092">
    <property type="protein sequence ID" value="MCL1126514.1"/>
    <property type="molecule type" value="Genomic_DNA"/>
</dbReference>
<sequence>MSEENILIVAGYQITSSESDVSLFANISLGSSDIREISGLGKLSNEQGQFILSSSLIGEARTYWVEGPRGILVNITGYPFYLGIPPVGCYIPPNLKLRMVLNDSWNSGKSSAEYSYFYDESWHHVDNATARLEYIKEINLTNLN</sequence>
<evidence type="ECO:0000313" key="2">
    <source>
        <dbReference type="Proteomes" id="UP001203423"/>
    </source>
</evidence>
<organism evidence="1 2">
    <name type="scientific">Shewanella surugensis</name>
    <dbReference type="NCBI Taxonomy" id="212020"/>
    <lineage>
        <taxon>Bacteria</taxon>
        <taxon>Pseudomonadati</taxon>
        <taxon>Pseudomonadota</taxon>
        <taxon>Gammaproteobacteria</taxon>
        <taxon>Alteromonadales</taxon>
        <taxon>Shewanellaceae</taxon>
        <taxon>Shewanella</taxon>
    </lineage>
</organism>
<proteinExistence type="predicted"/>
<keyword evidence="2" id="KW-1185">Reference proteome</keyword>
<dbReference type="RefSeq" id="WP_248941905.1">
    <property type="nucleotide sequence ID" value="NZ_JAKIKS010000092.1"/>
</dbReference>
<dbReference type="Proteomes" id="UP001203423">
    <property type="component" value="Unassembled WGS sequence"/>
</dbReference>
<reference evidence="1 2" key="1">
    <citation type="submission" date="2022-01" db="EMBL/GenBank/DDBJ databases">
        <title>Whole genome-based taxonomy of the Shewanellaceae.</title>
        <authorList>
            <person name="Martin-Rodriguez A.J."/>
        </authorList>
    </citation>
    <scope>NUCLEOTIDE SEQUENCE [LARGE SCALE GENOMIC DNA]</scope>
    <source>
        <strain evidence="1 2">DSM 17177</strain>
    </source>
</reference>